<evidence type="ECO:0000313" key="2">
    <source>
        <dbReference type="EMBL" id="KAK9285065.1"/>
    </source>
</evidence>
<gene>
    <name evidence="2" type="ORF">L1049_024250</name>
</gene>
<feature type="compositionally biased region" description="Polar residues" evidence="1">
    <location>
        <begin position="47"/>
        <end position="61"/>
    </location>
</feature>
<sequence length="133" mass="15058">MMKSSCIAGCVDAQNPVKVSLMKLHRWAEADAEFLRLVSISKDKESSSPNPAATPTRYESSIASRQRYLRSYTFSKQEEKSVAQRTIKWFKEKPKTTRSASKNRTSARGSCTFLDAVFNFLFTCVAKVDVHPR</sequence>
<organism evidence="2 3">
    <name type="scientific">Liquidambar formosana</name>
    <name type="common">Formosan gum</name>
    <dbReference type="NCBI Taxonomy" id="63359"/>
    <lineage>
        <taxon>Eukaryota</taxon>
        <taxon>Viridiplantae</taxon>
        <taxon>Streptophyta</taxon>
        <taxon>Embryophyta</taxon>
        <taxon>Tracheophyta</taxon>
        <taxon>Spermatophyta</taxon>
        <taxon>Magnoliopsida</taxon>
        <taxon>eudicotyledons</taxon>
        <taxon>Gunneridae</taxon>
        <taxon>Pentapetalae</taxon>
        <taxon>Saxifragales</taxon>
        <taxon>Altingiaceae</taxon>
        <taxon>Liquidambar</taxon>
    </lineage>
</organism>
<accession>A0AAP0S1M8</accession>
<dbReference type="AlphaFoldDB" id="A0AAP0S1M8"/>
<evidence type="ECO:0000256" key="1">
    <source>
        <dbReference type="SAM" id="MobiDB-lite"/>
    </source>
</evidence>
<comment type="caution">
    <text evidence="2">The sequence shown here is derived from an EMBL/GenBank/DDBJ whole genome shotgun (WGS) entry which is preliminary data.</text>
</comment>
<feature type="region of interest" description="Disordered" evidence="1">
    <location>
        <begin position="42"/>
        <end position="61"/>
    </location>
</feature>
<dbReference type="EMBL" id="JBBPBK010000005">
    <property type="protein sequence ID" value="KAK9285065.1"/>
    <property type="molecule type" value="Genomic_DNA"/>
</dbReference>
<dbReference type="PANTHER" id="PTHR35304">
    <property type="entry name" value="OS05G0120300 PROTEIN-RELATED"/>
    <property type="match status" value="1"/>
</dbReference>
<dbReference type="Proteomes" id="UP001415857">
    <property type="component" value="Unassembled WGS sequence"/>
</dbReference>
<proteinExistence type="predicted"/>
<reference evidence="2 3" key="1">
    <citation type="journal article" date="2024" name="Plant J.">
        <title>Genome sequences and population genomics reveal climatic adaptation and genomic divergence between two closely related sweetgum species.</title>
        <authorList>
            <person name="Xu W.Q."/>
            <person name="Ren C.Q."/>
            <person name="Zhang X.Y."/>
            <person name="Comes H.P."/>
            <person name="Liu X.H."/>
            <person name="Li Y.G."/>
            <person name="Kettle C.J."/>
            <person name="Jalonen R."/>
            <person name="Gaisberger H."/>
            <person name="Ma Y.Z."/>
            <person name="Qiu Y.X."/>
        </authorList>
    </citation>
    <scope>NUCLEOTIDE SEQUENCE [LARGE SCALE GENOMIC DNA]</scope>
    <source>
        <strain evidence="2">Hangzhou</strain>
    </source>
</reference>
<protein>
    <submittedName>
        <fullName evidence="2">Uncharacterized protein</fullName>
    </submittedName>
</protein>
<dbReference type="PANTHER" id="PTHR35304:SF3">
    <property type="entry name" value="CATHEPSIN PROPEPTIDE INHIBITOR DOMAIN-CONTAINING PROTEIN"/>
    <property type="match status" value="1"/>
</dbReference>
<evidence type="ECO:0000313" key="3">
    <source>
        <dbReference type="Proteomes" id="UP001415857"/>
    </source>
</evidence>
<keyword evidence="3" id="KW-1185">Reference proteome</keyword>
<name>A0AAP0S1M8_LIQFO</name>